<dbReference type="Pfam" id="PF04347">
    <property type="entry name" value="FliO"/>
    <property type="match status" value="1"/>
</dbReference>
<accession>A0A2T4II84</accession>
<dbReference type="PANTHER" id="PTHR38766">
    <property type="entry name" value="FLAGELLAR PROTEIN FLIO"/>
    <property type="match status" value="1"/>
</dbReference>
<dbReference type="PANTHER" id="PTHR38766:SF1">
    <property type="entry name" value="FLAGELLAR PROTEIN FLIO"/>
    <property type="match status" value="1"/>
</dbReference>
<evidence type="ECO:0000256" key="3">
    <source>
        <dbReference type="ARBA" id="ARBA00022989"/>
    </source>
</evidence>
<dbReference type="GO" id="GO:0009425">
    <property type="term" value="C:bacterial-type flagellum basal body"/>
    <property type="evidence" value="ECO:0007669"/>
    <property type="project" value="UniProtKB-SubCell"/>
</dbReference>
<organism evidence="8 9">
    <name type="scientific">Pseudothauera lacus</name>
    <dbReference type="NCBI Taxonomy" id="2136175"/>
    <lineage>
        <taxon>Bacteria</taxon>
        <taxon>Pseudomonadati</taxon>
        <taxon>Pseudomonadota</taxon>
        <taxon>Betaproteobacteria</taxon>
        <taxon>Rhodocyclales</taxon>
        <taxon>Zoogloeaceae</taxon>
        <taxon>Pseudothauera</taxon>
    </lineage>
</organism>
<comment type="caution">
    <text evidence="8">The sequence shown here is derived from an EMBL/GenBank/DDBJ whole genome shotgun (WGS) entry which is preliminary data.</text>
</comment>
<protein>
    <recommendedName>
        <fullName evidence="7">Flagellar protein</fullName>
    </recommendedName>
</protein>
<keyword evidence="9" id="KW-1185">Reference proteome</keyword>
<name>A0A2T4II84_9RHOO</name>
<evidence type="ECO:0000256" key="5">
    <source>
        <dbReference type="ARBA" id="ARBA00023143"/>
    </source>
</evidence>
<proteinExistence type="inferred from homology"/>
<comment type="similarity">
    <text evidence="6 7">Belongs to the FliO/MopB family.</text>
</comment>
<keyword evidence="2" id="KW-0812">Transmembrane</keyword>
<evidence type="ECO:0000313" key="8">
    <source>
        <dbReference type="EMBL" id="PTD97478.1"/>
    </source>
</evidence>
<evidence type="ECO:0000313" key="9">
    <source>
        <dbReference type="Proteomes" id="UP000241193"/>
    </source>
</evidence>
<dbReference type="InterPro" id="IPR022781">
    <property type="entry name" value="Flagellar_biosynth_FliO"/>
</dbReference>
<dbReference type="AlphaFoldDB" id="A0A2T4II84"/>
<keyword evidence="1 7" id="KW-1003">Cell membrane</keyword>
<dbReference type="GO" id="GO:0044781">
    <property type="term" value="P:bacterial-type flagellum organization"/>
    <property type="evidence" value="ECO:0007669"/>
    <property type="project" value="UniProtKB-UniRule"/>
</dbReference>
<evidence type="ECO:0000256" key="2">
    <source>
        <dbReference type="ARBA" id="ARBA00022692"/>
    </source>
</evidence>
<dbReference type="Proteomes" id="UP000241193">
    <property type="component" value="Unassembled WGS sequence"/>
</dbReference>
<comment type="subcellular location">
    <subcellularLocation>
        <location evidence="7">Cell membrane</location>
    </subcellularLocation>
    <subcellularLocation>
        <location evidence="7">Bacterial flagellum basal body</location>
    </subcellularLocation>
</comment>
<keyword evidence="8" id="KW-0966">Cell projection</keyword>
<keyword evidence="3" id="KW-1133">Transmembrane helix</keyword>
<dbReference type="InterPro" id="IPR052205">
    <property type="entry name" value="FliO/MopB"/>
</dbReference>
<evidence type="ECO:0000256" key="4">
    <source>
        <dbReference type="ARBA" id="ARBA00023136"/>
    </source>
</evidence>
<reference evidence="8 9" key="1">
    <citation type="submission" date="2018-03" db="EMBL/GenBank/DDBJ databases">
        <authorList>
            <person name="Keele B.F."/>
        </authorList>
    </citation>
    <scope>NUCLEOTIDE SEQUENCE [LARGE SCALE GENOMIC DNA]</scope>
    <source>
        <strain evidence="8 9">D20</strain>
    </source>
</reference>
<keyword evidence="8" id="KW-0282">Flagellum</keyword>
<gene>
    <name evidence="8" type="primary">fliO</name>
    <name evidence="8" type="ORF">C8261_05005</name>
</gene>
<sequence>MLFGLAVVIALLFAALWSIKRLSAPRGAAGHLKVLGGAALGPRERVMLVEVAGKVLVLGVTQNNVRTLHTLDAGDLPATPGGESGAPAVKDFSAWLRQSVERRKHDA</sequence>
<dbReference type="GO" id="GO:0005886">
    <property type="term" value="C:plasma membrane"/>
    <property type="evidence" value="ECO:0007669"/>
    <property type="project" value="UniProtKB-SubCell"/>
</dbReference>
<dbReference type="OrthoDB" id="9182371at2"/>
<dbReference type="NCBIfam" id="TIGR03500">
    <property type="entry name" value="FliO_TIGR"/>
    <property type="match status" value="1"/>
</dbReference>
<dbReference type="EMBL" id="PZKC01000003">
    <property type="protein sequence ID" value="PTD97478.1"/>
    <property type="molecule type" value="Genomic_DNA"/>
</dbReference>
<keyword evidence="4" id="KW-0472">Membrane</keyword>
<keyword evidence="5 7" id="KW-0975">Bacterial flagellum</keyword>
<reference evidence="8 9" key="2">
    <citation type="submission" date="2018-04" db="EMBL/GenBank/DDBJ databases">
        <title>Thauera lacus sp. nov., isolated from an saline lake in Inner Mongolia, China.</title>
        <authorList>
            <person name="Liang Q.-Y."/>
        </authorList>
    </citation>
    <scope>NUCLEOTIDE SEQUENCE [LARGE SCALE GENOMIC DNA]</scope>
    <source>
        <strain evidence="8 9">D20</strain>
    </source>
</reference>
<evidence type="ECO:0000256" key="7">
    <source>
        <dbReference type="RuleBase" id="RU362064"/>
    </source>
</evidence>
<keyword evidence="8" id="KW-0969">Cilium</keyword>
<evidence type="ECO:0000256" key="1">
    <source>
        <dbReference type="ARBA" id="ARBA00022475"/>
    </source>
</evidence>
<evidence type="ECO:0000256" key="6">
    <source>
        <dbReference type="ARBA" id="ARBA00037937"/>
    </source>
</evidence>